<sequence length="791" mass="90983">MNLNVDYTIYVDNTKKLIRTMVINSAQSANIINGRMDGLGYGRDIYDKSTWKYYMNMAGIYHPSNDRMQVKSLDNGQLIDFTRENMEIHVSTKRSYQYGTDYYKALVAQYPYQIALIKGILNPIDLSVSTTAEDWQILYYDKTLVEDGEENLIPRFQEWVNTLITQTYLPDYVYITEDLMHHFYLSLIGGFGPGVILGIRLENIKTNRAHSFHIWSHILSHADIEQYRPYLNRKQILYLYRNIVWHTRNPGAQYSFQKMIDAFLTERRIPLQSYNAQHNTSSILTKIKPEVEFKRELLNMQDAIANVNYVRSTREILEDEVPLAKNNADVYEDRIGEVIQDVGTNRNSNLPTKVLESNMRDLSDSLPFSHSLTLLNEWVRLSSTGMYTAVITTTNPNTGLTMTMTVKEAFILYLYGVWQSHGVNLETIPTFRANMVMKIPRPQFAFLKAQYGSQHVTDEFIKYALNLCPDIPAIISTETFYAKTLEINAATQLHRDLYSYRNHYHARAEFEALAFGFYQDQDCDINSGMTYKEFFKQKGWDFTDLPPEEWVVFANKVSSIATGLDTANQQKLADIQQAMLGLTMQLSSYTIQVIRKINEEAVVMLDWPTLRGGDMHMKVYQQWHLVDNPVRPIDTHMREKKTYNLIHDFPKGHNSVERSWRFYIDTARQLSSQGINSRYNYLNGARMRLWTADDAAGTENEFDQQMTVKDLQGLWIDPYGDARPPADFSAEVLNGLWTDPLPGIAPIVSSLGGLWIDGPKSSGFDEDLNGLHTEVPAALQALRNTPPDSTT</sequence>
<evidence type="ECO:0000313" key="1">
    <source>
        <dbReference type="EMBL" id="ANH51788.1"/>
    </source>
</evidence>
<gene>
    <name evidence="1" type="ORF">RAY_7</name>
</gene>
<accession>A0A173GE71</accession>
<keyword evidence="2" id="KW-1185">Reference proteome</keyword>
<reference evidence="1 2" key="1">
    <citation type="submission" date="2016-03" db="EMBL/GenBank/DDBJ databases">
        <authorList>
            <person name="Sharma R."/>
            <person name="Esplin I.N.D."/>
            <person name="Berg J.A."/>
            <person name="Jensen G.L."/>
            <person name="Keele B.R."/>
            <person name="Ward M.E.H."/>
            <person name="Breakwell D.P."/>
            <person name="Hope S."/>
            <person name="Grose J.H."/>
        </authorList>
    </citation>
    <scope>NUCLEOTIDE SEQUENCE [LARGE SCALE GENOMIC DNA]</scope>
</reference>
<evidence type="ECO:0000313" key="2">
    <source>
        <dbReference type="Proteomes" id="UP000222079"/>
    </source>
</evidence>
<dbReference type="EMBL" id="KU886224">
    <property type="protein sequence ID" value="ANH51788.1"/>
    <property type="molecule type" value="Genomic_DNA"/>
</dbReference>
<dbReference type="Proteomes" id="UP000222079">
    <property type="component" value="Segment"/>
</dbReference>
<protein>
    <submittedName>
        <fullName evidence="1">Virion structural protein</fullName>
    </submittedName>
</protein>
<proteinExistence type="predicted"/>
<name>A0A173GE71_9CAUD</name>
<organism evidence="1 2">
    <name type="scientific">Erwinia phage vB_EamM_RAY</name>
    <dbReference type="NCBI Taxonomy" id="1815987"/>
    <lineage>
        <taxon>Viruses</taxon>
        <taxon>Duplodnaviria</taxon>
        <taxon>Heunggongvirae</taxon>
        <taxon>Uroviricota</taxon>
        <taxon>Caudoviricetes</taxon>
        <taxon>Chimalliviridae</taxon>
        <taxon>Agricanvirus</taxon>
        <taxon>Agricanvirus ray</taxon>
    </lineage>
</organism>